<name>A0A2P5E8U4_TREOI</name>
<proteinExistence type="predicted"/>
<dbReference type="InParanoid" id="A0A2P5E8U4"/>
<comment type="caution">
    <text evidence="1">The sequence shown here is derived from an EMBL/GenBank/DDBJ whole genome shotgun (WGS) entry which is preliminary data.</text>
</comment>
<keyword evidence="2" id="KW-1185">Reference proteome</keyword>
<reference evidence="2" key="1">
    <citation type="submission" date="2016-06" db="EMBL/GenBank/DDBJ databases">
        <title>Parallel loss of symbiosis genes in relatives of nitrogen-fixing non-legume Parasponia.</title>
        <authorList>
            <person name="Van Velzen R."/>
            <person name="Holmer R."/>
            <person name="Bu F."/>
            <person name="Rutten L."/>
            <person name="Van Zeijl A."/>
            <person name="Liu W."/>
            <person name="Santuari L."/>
            <person name="Cao Q."/>
            <person name="Sharma T."/>
            <person name="Shen D."/>
            <person name="Roswanjaya Y."/>
            <person name="Wardhani T."/>
            <person name="Kalhor M.S."/>
            <person name="Jansen J."/>
            <person name="Van den Hoogen J."/>
            <person name="Gungor B."/>
            <person name="Hartog M."/>
            <person name="Hontelez J."/>
            <person name="Verver J."/>
            <person name="Yang W.-C."/>
            <person name="Schijlen E."/>
            <person name="Repin R."/>
            <person name="Schilthuizen M."/>
            <person name="Schranz E."/>
            <person name="Heidstra R."/>
            <person name="Miyata K."/>
            <person name="Fedorova E."/>
            <person name="Kohlen W."/>
            <person name="Bisseling T."/>
            <person name="Smit S."/>
            <person name="Geurts R."/>
        </authorList>
    </citation>
    <scope>NUCLEOTIDE SEQUENCE [LARGE SCALE GENOMIC DNA]</scope>
    <source>
        <strain evidence="2">cv. RG33-2</strain>
    </source>
</reference>
<protein>
    <submittedName>
        <fullName evidence="1">Uncharacterized protein</fullName>
    </submittedName>
</protein>
<sequence>MTKGESSTRETADADLAYASELSTTAGAFRSTIPNRFSTISTSSYINDSLLTLNQVTHLASKLSPLHLHHLLVVGAQLVAEAIFLRPHKHLDVVGKYGTQDKFYAQKVLD</sequence>
<accession>A0A2P5E8U4</accession>
<evidence type="ECO:0000313" key="1">
    <source>
        <dbReference type="EMBL" id="PON81965.1"/>
    </source>
</evidence>
<dbReference type="AlphaFoldDB" id="A0A2P5E8U4"/>
<evidence type="ECO:0000313" key="2">
    <source>
        <dbReference type="Proteomes" id="UP000237000"/>
    </source>
</evidence>
<organism evidence="1 2">
    <name type="scientific">Trema orientale</name>
    <name type="common">Charcoal tree</name>
    <name type="synonym">Celtis orientalis</name>
    <dbReference type="NCBI Taxonomy" id="63057"/>
    <lineage>
        <taxon>Eukaryota</taxon>
        <taxon>Viridiplantae</taxon>
        <taxon>Streptophyta</taxon>
        <taxon>Embryophyta</taxon>
        <taxon>Tracheophyta</taxon>
        <taxon>Spermatophyta</taxon>
        <taxon>Magnoliopsida</taxon>
        <taxon>eudicotyledons</taxon>
        <taxon>Gunneridae</taxon>
        <taxon>Pentapetalae</taxon>
        <taxon>rosids</taxon>
        <taxon>fabids</taxon>
        <taxon>Rosales</taxon>
        <taxon>Cannabaceae</taxon>
        <taxon>Trema</taxon>
    </lineage>
</organism>
<dbReference type="Proteomes" id="UP000237000">
    <property type="component" value="Unassembled WGS sequence"/>
</dbReference>
<gene>
    <name evidence="1" type="ORF">TorRG33x02_222880</name>
</gene>
<dbReference type="EMBL" id="JXTC01000205">
    <property type="protein sequence ID" value="PON81965.1"/>
    <property type="molecule type" value="Genomic_DNA"/>
</dbReference>